<dbReference type="PANTHER" id="PTHR14826">
    <property type="entry name" value="ANGIOMOTIN"/>
    <property type="match status" value="1"/>
</dbReference>
<feature type="coiled-coil region" evidence="6">
    <location>
        <begin position="243"/>
        <end position="385"/>
    </location>
</feature>
<dbReference type="OrthoDB" id="5974715at2759"/>
<feature type="compositionally biased region" description="Polar residues" evidence="7">
    <location>
        <begin position="770"/>
        <end position="789"/>
    </location>
</feature>
<evidence type="ECO:0000256" key="1">
    <source>
        <dbReference type="ARBA" id="ARBA00004282"/>
    </source>
</evidence>
<evidence type="ECO:0000256" key="5">
    <source>
        <dbReference type="ARBA" id="ARBA00023054"/>
    </source>
</evidence>
<feature type="domain" description="Angiomotin C-terminal" evidence="8">
    <location>
        <begin position="352"/>
        <end position="529"/>
    </location>
</feature>
<feature type="region of interest" description="Disordered" evidence="7">
    <location>
        <begin position="696"/>
        <end position="858"/>
    </location>
</feature>
<dbReference type="GO" id="GO:0005886">
    <property type="term" value="C:plasma membrane"/>
    <property type="evidence" value="ECO:0007669"/>
    <property type="project" value="TreeGrafter"/>
</dbReference>
<dbReference type="GO" id="GO:0030334">
    <property type="term" value="P:regulation of cell migration"/>
    <property type="evidence" value="ECO:0007669"/>
    <property type="project" value="TreeGrafter"/>
</dbReference>
<feature type="compositionally biased region" description="Polar residues" evidence="7">
    <location>
        <begin position="920"/>
        <end position="934"/>
    </location>
</feature>
<name>A0A9P0CBG2_BEMTA</name>
<dbReference type="PANTHER" id="PTHR14826:SF14">
    <property type="entry name" value="ANGIOMOTIN_C DOMAIN-CONTAINING PROTEIN"/>
    <property type="match status" value="1"/>
</dbReference>
<dbReference type="Pfam" id="PF12240">
    <property type="entry name" value="Angiomotin_C"/>
    <property type="match status" value="1"/>
</dbReference>
<dbReference type="InterPro" id="IPR024646">
    <property type="entry name" value="Angiomotin_C"/>
</dbReference>
<comment type="similarity">
    <text evidence="2">Belongs to the angiomotin family.</text>
</comment>
<evidence type="ECO:0000259" key="8">
    <source>
        <dbReference type="Pfam" id="PF12240"/>
    </source>
</evidence>
<proteinExistence type="inferred from homology"/>
<evidence type="ECO:0000256" key="4">
    <source>
        <dbReference type="ARBA" id="ARBA00022949"/>
    </source>
</evidence>
<dbReference type="KEGG" id="btab:109033055"/>
<feature type="compositionally biased region" description="Basic and acidic residues" evidence="7">
    <location>
        <begin position="790"/>
        <end position="802"/>
    </location>
</feature>
<keyword evidence="5 6" id="KW-0175">Coiled coil</keyword>
<dbReference type="GO" id="GO:0031410">
    <property type="term" value="C:cytoplasmic vesicle"/>
    <property type="evidence" value="ECO:0007669"/>
    <property type="project" value="TreeGrafter"/>
</dbReference>
<feature type="compositionally biased region" description="Polar residues" evidence="7">
    <location>
        <begin position="14"/>
        <end position="24"/>
    </location>
</feature>
<dbReference type="GO" id="GO:0030036">
    <property type="term" value="P:actin cytoskeleton organization"/>
    <property type="evidence" value="ECO:0007669"/>
    <property type="project" value="TreeGrafter"/>
</dbReference>
<gene>
    <name evidence="9" type="ORF">BEMITA_LOCUS6577</name>
</gene>
<dbReference type="InterPro" id="IPR051747">
    <property type="entry name" value="Angiomotin-like"/>
</dbReference>
<evidence type="ECO:0000313" key="9">
    <source>
        <dbReference type="EMBL" id="CAH0769606.1"/>
    </source>
</evidence>
<organism evidence="9 10">
    <name type="scientific">Bemisia tabaci</name>
    <name type="common">Sweetpotato whitefly</name>
    <name type="synonym">Aleurodes tabaci</name>
    <dbReference type="NCBI Taxonomy" id="7038"/>
    <lineage>
        <taxon>Eukaryota</taxon>
        <taxon>Metazoa</taxon>
        <taxon>Ecdysozoa</taxon>
        <taxon>Arthropoda</taxon>
        <taxon>Hexapoda</taxon>
        <taxon>Insecta</taxon>
        <taxon>Pterygota</taxon>
        <taxon>Neoptera</taxon>
        <taxon>Paraneoptera</taxon>
        <taxon>Hemiptera</taxon>
        <taxon>Sternorrhyncha</taxon>
        <taxon>Aleyrodoidea</taxon>
        <taxon>Aleyrodidae</taxon>
        <taxon>Aleyrodinae</taxon>
        <taxon>Bemisia</taxon>
    </lineage>
</organism>
<feature type="compositionally biased region" description="Polar residues" evidence="7">
    <location>
        <begin position="696"/>
        <end position="707"/>
    </location>
</feature>
<evidence type="ECO:0000256" key="2">
    <source>
        <dbReference type="ARBA" id="ARBA00010300"/>
    </source>
</evidence>
<feature type="coiled-coil region" evidence="6">
    <location>
        <begin position="411"/>
        <end position="523"/>
    </location>
</feature>
<feature type="compositionally biased region" description="Polar residues" evidence="7">
    <location>
        <begin position="941"/>
        <end position="951"/>
    </location>
</feature>
<reference evidence="9" key="1">
    <citation type="submission" date="2021-12" db="EMBL/GenBank/DDBJ databases">
        <authorList>
            <person name="King R."/>
        </authorList>
    </citation>
    <scope>NUCLEOTIDE SEQUENCE</scope>
</reference>
<dbReference type="GO" id="GO:0005923">
    <property type="term" value="C:bicellular tight junction"/>
    <property type="evidence" value="ECO:0007669"/>
    <property type="project" value="TreeGrafter"/>
</dbReference>
<feature type="compositionally biased region" description="Basic and acidic residues" evidence="7">
    <location>
        <begin position="736"/>
        <end position="765"/>
    </location>
</feature>
<evidence type="ECO:0000256" key="6">
    <source>
        <dbReference type="SAM" id="Coils"/>
    </source>
</evidence>
<feature type="compositionally biased region" description="Polar residues" evidence="7">
    <location>
        <begin position="804"/>
        <end position="823"/>
    </location>
</feature>
<accession>A0A9P0CBG2</accession>
<dbReference type="Proteomes" id="UP001152759">
    <property type="component" value="Chromosome 3"/>
</dbReference>
<evidence type="ECO:0000313" key="10">
    <source>
        <dbReference type="Proteomes" id="UP001152759"/>
    </source>
</evidence>
<dbReference type="InterPro" id="IPR009114">
    <property type="entry name" value="Angiomotin"/>
</dbReference>
<comment type="subcellular location">
    <subcellularLocation>
        <location evidence="1">Cell junction</location>
    </subcellularLocation>
</comment>
<protein>
    <recommendedName>
        <fullName evidence="8">Angiomotin C-terminal domain-containing protein</fullName>
    </recommendedName>
</protein>
<keyword evidence="10" id="KW-1185">Reference proteome</keyword>
<keyword evidence="3" id="KW-0597">Phosphoprotein</keyword>
<dbReference type="AlphaFoldDB" id="A0A9P0CBG2"/>
<feature type="region of interest" description="Disordered" evidence="7">
    <location>
        <begin position="915"/>
        <end position="968"/>
    </location>
</feature>
<sequence length="968" mass="109206">MSSIPKPTRYLNYAPNNQNCQDGQSDSETDLSTSTENLSHDERYSMRNMPRQEPQGQETRGSQDSTYNTLIIHDESRIPTRKVQGMNSSNYKNHLQKEQKCVAVQSVREINNIPDDYLSQSQVLKHLAKEVKGSEDKSTGWRNESRMSMRHLSKSQPDLSRLSNLQYYNFQNTMGDSVKEQRCMQMVDLVLQENNNLKLELEHCYQRVKKSLKLEEEIAKVHRGHEELVASCERREKLERAARTRLQAEVRRLQDANRALREQAEVLSSHAHSSQFVDVSEITKREAIIAQLIAQNKELGAAKERQEIELAAQRATLEEQRTHIDILDTALTNAQGNVVRLEEECRKKQIHVERVAQLQRALSSLQLASDRREQTERKLRLQLEQELRNERARNTQNTSGLGVEFEPGESLPELKRRLREKDEKIMRLEGEVSKWEQRYLEESELRQAAIDAASIPKDAKIAALEKTSQESEKLIAEARSDKIRQMDEVHAAQKKVTELESRMKELESKLAERDAMIRVLQKKHTIDKEVVSGSYPSISLSHHTQHSSLNTSDLSNVLTADDLGPVSTGVFSTVSSVLTSSTGFDSSTSYTGSVDSAFHHRRDKYSSANQSFDFKSVDDQLKELDSQILSKRGLCCFPGFSHPGTSSRKGKISQPLLSGVGPSSLPLFEAGGFLKGLVSGGSNREDDMVLLEKQGLCSQQQRQPEQTRGSSLPPSSLPRPRRHRNAGGGRLGEYGRLSDSESSVRKLSSDSTDLKSRESPRKLGEYGRLSNKTSSMESNVEVNSQISSKKLQEFNRLSDRSRKTSANSSADTTCDHSSSSNRESPARKYPSYQYSDRKTFNDENAGVIKPRDSPGRSLIVKLGDYNRFSDSRKSSVNSSPSEVSNMKARDSPVRCFIPPPRKLSDYGCFASRSDVKHSPNNDSKLPIFSPTNAMKNRRGSLQHSSPKTNLNDEGVRSLPTPNKYRIQF</sequence>
<dbReference type="PRINTS" id="PR01807">
    <property type="entry name" value="ANGIOMOTIN"/>
</dbReference>
<evidence type="ECO:0000256" key="3">
    <source>
        <dbReference type="ARBA" id="ARBA00022553"/>
    </source>
</evidence>
<dbReference type="EMBL" id="OU963864">
    <property type="protein sequence ID" value="CAH0769606.1"/>
    <property type="molecule type" value="Genomic_DNA"/>
</dbReference>
<feature type="compositionally biased region" description="Polar residues" evidence="7">
    <location>
        <begin position="54"/>
        <end position="69"/>
    </location>
</feature>
<feature type="region of interest" description="Disordered" evidence="7">
    <location>
        <begin position="1"/>
        <end position="81"/>
    </location>
</feature>
<keyword evidence="4" id="KW-0965">Cell junction</keyword>
<evidence type="ECO:0000256" key="7">
    <source>
        <dbReference type="SAM" id="MobiDB-lite"/>
    </source>
</evidence>